<organism evidence="2 3">
    <name type="scientific">Phytophthora oleae</name>
    <dbReference type="NCBI Taxonomy" id="2107226"/>
    <lineage>
        <taxon>Eukaryota</taxon>
        <taxon>Sar</taxon>
        <taxon>Stramenopiles</taxon>
        <taxon>Oomycota</taxon>
        <taxon>Peronosporomycetes</taxon>
        <taxon>Peronosporales</taxon>
        <taxon>Peronosporaceae</taxon>
        <taxon>Phytophthora</taxon>
    </lineage>
</organism>
<dbReference type="InterPro" id="IPR008906">
    <property type="entry name" value="HATC_C_dom"/>
</dbReference>
<reference evidence="2 3" key="1">
    <citation type="submission" date="2024-09" db="EMBL/GenBank/DDBJ databases">
        <title>Genome sequencing and assembly of Phytophthora oleae, isolate VK10A, causative agent of rot of olive drupes.</title>
        <authorList>
            <person name="Conti Taguali S."/>
            <person name="Riolo M."/>
            <person name="La Spada F."/>
            <person name="Cacciola S.O."/>
            <person name="Dionisio G."/>
        </authorList>
    </citation>
    <scope>NUCLEOTIDE SEQUENCE [LARGE SCALE GENOMIC DNA]</scope>
    <source>
        <strain evidence="2 3">VK10A</strain>
    </source>
</reference>
<dbReference type="SUPFAM" id="SSF53098">
    <property type="entry name" value="Ribonuclease H-like"/>
    <property type="match status" value="1"/>
</dbReference>
<accession>A0ABD3FKA6</accession>
<evidence type="ECO:0000313" key="2">
    <source>
        <dbReference type="EMBL" id="KAL3667338.1"/>
    </source>
</evidence>
<dbReference type="EMBL" id="JBIMZQ010000014">
    <property type="protein sequence ID" value="KAL3667338.1"/>
    <property type="molecule type" value="Genomic_DNA"/>
</dbReference>
<dbReference type="Pfam" id="PF05699">
    <property type="entry name" value="Dimer_Tnp_hAT"/>
    <property type="match status" value="1"/>
</dbReference>
<name>A0ABD3FKA6_9STRA</name>
<dbReference type="Proteomes" id="UP001632037">
    <property type="component" value="Unassembled WGS sequence"/>
</dbReference>
<comment type="caution">
    <text evidence="2">The sequence shown here is derived from an EMBL/GenBank/DDBJ whole genome shotgun (WGS) entry which is preliminary data.</text>
</comment>
<dbReference type="AlphaFoldDB" id="A0ABD3FKA6"/>
<protein>
    <recommendedName>
        <fullName evidence="1">HAT C-terminal dimerisation domain-containing protein</fullName>
    </recommendedName>
</protein>
<feature type="domain" description="HAT C-terminal dimerisation" evidence="1">
    <location>
        <begin position="114"/>
        <end position="152"/>
    </location>
</feature>
<gene>
    <name evidence="2" type="ORF">V7S43_007565</name>
</gene>
<evidence type="ECO:0000259" key="1">
    <source>
        <dbReference type="Pfam" id="PF05699"/>
    </source>
</evidence>
<keyword evidence="3" id="KW-1185">Reference proteome</keyword>
<sequence>MIYHYFQELSHHRVFRSRTDDIEDTVFPDIQSFIQKRWNSMKRDSVLAAYLLDPSKSPDDFDGNDLDRAVDACVALAVRVGLSAGVTEQAFYDALMKFIREKDGRSPEKWAEASSKAPLDWWRLKSSDFAALKEFATRVLSIPTSSAASERS</sequence>
<dbReference type="InterPro" id="IPR012337">
    <property type="entry name" value="RNaseH-like_sf"/>
</dbReference>
<proteinExistence type="predicted"/>
<evidence type="ECO:0000313" key="3">
    <source>
        <dbReference type="Proteomes" id="UP001632037"/>
    </source>
</evidence>